<organism evidence="1 2">
    <name type="scientific">Hypoxylon rubiginosum</name>
    <dbReference type="NCBI Taxonomy" id="110542"/>
    <lineage>
        <taxon>Eukaryota</taxon>
        <taxon>Fungi</taxon>
        <taxon>Dikarya</taxon>
        <taxon>Ascomycota</taxon>
        <taxon>Pezizomycotina</taxon>
        <taxon>Sordariomycetes</taxon>
        <taxon>Xylariomycetidae</taxon>
        <taxon>Xylariales</taxon>
        <taxon>Hypoxylaceae</taxon>
        <taxon>Hypoxylon</taxon>
    </lineage>
</organism>
<evidence type="ECO:0000313" key="1">
    <source>
        <dbReference type="EMBL" id="KAI6088147.1"/>
    </source>
</evidence>
<dbReference type="EMBL" id="MU394303">
    <property type="protein sequence ID" value="KAI6088147.1"/>
    <property type="molecule type" value="Genomic_DNA"/>
</dbReference>
<reference evidence="1 2" key="1">
    <citation type="journal article" date="2022" name="New Phytol.">
        <title>Ecological generalism drives hyperdiversity of secondary metabolite gene clusters in xylarialean endophytes.</title>
        <authorList>
            <person name="Franco M.E.E."/>
            <person name="Wisecaver J.H."/>
            <person name="Arnold A.E."/>
            <person name="Ju Y.M."/>
            <person name="Slot J.C."/>
            <person name="Ahrendt S."/>
            <person name="Moore L.P."/>
            <person name="Eastman K.E."/>
            <person name="Scott K."/>
            <person name="Konkel Z."/>
            <person name="Mondo S.J."/>
            <person name="Kuo A."/>
            <person name="Hayes R.D."/>
            <person name="Haridas S."/>
            <person name="Andreopoulos B."/>
            <person name="Riley R."/>
            <person name="LaButti K."/>
            <person name="Pangilinan J."/>
            <person name="Lipzen A."/>
            <person name="Amirebrahimi M."/>
            <person name="Yan J."/>
            <person name="Adam C."/>
            <person name="Keymanesh K."/>
            <person name="Ng V."/>
            <person name="Louie K."/>
            <person name="Northen T."/>
            <person name="Drula E."/>
            <person name="Henrissat B."/>
            <person name="Hsieh H.M."/>
            <person name="Youens-Clark K."/>
            <person name="Lutzoni F."/>
            <person name="Miadlikowska J."/>
            <person name="Eastwood D.C."/>
            <person name="Hamelin R.C."/>
            <person name="Grigoriev I.V."/>
            <person name="U'Ren J.M."/>
        </authorList>
    </citation>
    <scope>NUCLEOTIDE SEQUENCE [LARGE SCALE GENOMIC DNA]</scope>
    <source>
        <strain evidence="1 2">ER1909</strain>
    </source>
</reference>
<accession>A0ACC0D643</accession>
<comment type="caution">
    <text evidence="1">The sequence shown here is derived from an EMBL/GenBank/DDBJ whole genome shotgun (WGS) entry which is preliminary data.</text>
</comment>
<gene>
    <name evidence="1" type="ORF">F4821DRAFT_96007</name>
</gene>
<sequence length="227" mass="25549">MSPGHSTPSGFYEGVRGGIPTLSPERRRILNSLSEQVGQRDMLNNEIPRYDDYTESVASFSSFADLANVALPAENHDTHADSTMPFTREPSENLLNIIADLDRDGTQYQLADFNFKHDSLLAYRFDVNHPDTEAHSSSFTPTPATLDRLLSPQSDQDPEHIGQPIGPRKEWVVPPRVRTYMAIPDHLHLCLPLECTQLDSRRLLVAANPRPVCPALSRRKPTQILRR</sequence>
<evidence type="ECO:0000313" key="2">
    <source>
        <dbReference type="Proteomes" id="UP001497680"/>
    </source>
</evidence>
<proteinExistence type="predicted"/>
<protein>
    <submittedName>
        <fullName evidence="1">Uncharacterized protein</fullName>
    </submittedName>
</protein>
<dbReference type="Proteomes" id="UP001497680">
    <property type="component" value="Unassembled WGS sequence"/>
</dbReference>
<keyword evidence="2" id="KW-1185">Reference proteome</keyword>
<name>A0ACC0D643_9PEZI</name>